<dbReference type="PROSITE" id="PS51900">
    <property type="entry name" value="CB"/>
    <property type="match status" value="1"/>
</dbReference>
<evidence type="ECO:0000256" key="4">
    <source>
        <dbReference type="ARBA" id="ARBA00023125"/>
    </source>
</evidence>
<dbReference type="PANTHER" id="PTHR30349">
    <property type="entry name" value="PHAGE INTEGRASE-RELATED"/>
    <property type="match status" value="1"/>
</dbReference>
<dbReference type="PANTHER" id="PTHR30349:SF41">
    <property type="entry name" value="INTEGRASE_RECOMBINASE PROTEIN MJ0367-RELATED"/>
    <property type="match status" value="1"/>
</dbReference>
<keyword evidence="10" id="KW-1185">Reference proteome</keyword>
<dbReference type="Proteomes" id="UP001300383">
    <property type="component" value="Unassembled WGS sequence"/>
</dbReference>
<dbReference type="GO" id="GO:0006310">
    <property type="term" value="P:DNA recombination"/>
    <property type="evidence" value="ECO:0007669"/>
    <property type="project" value="UniProtKB-KW"/>
</dbReference>
<feature type="domain" description="Tyr recombinase" evidence="7">
    <location>
        <begin position="169"/>
        <end position="364"/>
    </location>
</feature>
<comment type="function">
    <text evidence="1">Site-specific tyrosine recombinase, which acts by catalyzing the cutting and rejoining of the recombining DNA molecules.</text>
</comment>
<accession>A0AAP4EZ10</accession>
<name>A0AAP4EZ10_9FIRM</name>
<keyword evidence="5" id="KW-0233">DNA recombination</keyword>
<feature type="domain" description="Core-binding (CB)" evidence="8">
    <location>
        <begin position="66"/>
        <end position="149"/>
    </location>
</feature>
<proteinExistence type="inferred from homology"/>
<dbReference type="Pfam" id="PF14659">
    <property type="entry name" value="Phage_int_SAM_3"/>
    <property type="match status" value="1"/>
</dbReference>
<dbReference type="InterPro" id="IPR050090">
    <property type="entry name" value="Tyrosine_recombinase_XerCD"/>
</dbReference>
<dbReference type="GO" id="GO:0015074">
    <property type="term" value="P:DNA integration"/>
    <property type="evidence" value="ECO:0007669"/>
    <property type="project" value="UniProtKB-KW"/>
</dbReference>
<evidence type="ECO:0000256" key="6">
    <source>
        <dbReference type="PROSITE-ProRule" id="PRU01248"/>
    </source>
</evidence>
<dbReference type="GO" id="GO:0003677">
    <property type="term" value="F:DNA binding"/>
    <property type="evidence" value="ECO:0007669"/>
    <property type="project" value="UniProtKB-UniRule"/>
</dbReference>
<sequence length="372" mass="42963">MRTGENIFKRKDGRWEARYHKGRDASGKLLYGFCYGKTYSEAKARMEEAKKAAPAWTPSSKATSRRPFHDYCDEWLRINQPRLHASTYVKYQSVLEKYIKPQLGGYYPDELTSRIISDFSQKLLYEKRLSPKTVKDILLILHSVLEYTQKNYSGRMNAIEIIYPKNEQGKIRVLSIPEQRILTEYLLTNMDLCKFGVVLSLWTGLRIGEICALRCSNISLRDKSIQIESTIQRLKNLSPDAKTKTSVMLGPPKSPASVRTIPLTNQTLDLCQKMLPDREDAFILSGTPHYMEPRVLQFRFQKYVDDCNLKDVHFHTLRHTFATRCIEAGVDVKSLSEILGHANATITINRYVHCSMDMKRKNLNKLDLLNLE</sequence>
<gene>
    <name evidence="9" type="ORF">QJ036_08390</name>
</gene>
<evidence type="ECO:0000256" key="2">
    <source>
        <dbReference type="ARBA" id="ARBA00008857"/>
    </source>
</evidence>
<dbReference type="CDD" id="cd01189">
    <property type="entry name" value="INT_ICEBs1_C_like"/>
    <property type="match status" value="1"/>
</dbReference>
<dbReference type="SUPFAM" id="SSF56349">
    <property type="entry name" value="DNA breaking-rejoining enzymes"/>
    <property type="match status" value="1"/>
</dbReference>
<keyword evidence="4 6" id="KW-0238">DNA-binding</keyword>
<dbReference type="Pfam" id="PF00589">
    <property type="entry name" value="Phage_integrase"/>
    <property type="match status" value="1"/>
</dbReference>
<dbReference type="InterPro" id="IPR013762">
    <property type="entry name" value="Integrase-like_cat_sf"/>
</dbReference>
<comment type="caution">
    <text evidence="9">The sequence shown here is derived from an EMBL/GenBank/DDBJ whole genome shotgun (WGS) entry which is preliminary data.</text>
</comment>
<dbReference type="InterPro" id="IPR011010">
    <property type="entry name" value="DNA_brk_join_enz"/>
</dbReference>
<dbReference type="InterPro" id="IPR002104">
    <property type="entry name" value="Integrase_catalytic"/>
</dbReference>
<evidence type="ECO:0000256" key="5">
    <source>
        <dbReference type="ARBA" id="ARBA00023172"/>
    </source>
</evidence>
<organism evidence="9 10">
    <name type="scientific">Fusibacillus kribbianus</name>
    <dbReference type="NCBI Taxonomy" id="3044208"/>
    <lineage>
        <taxon>Bacteria</taxon>
        <taxon>Bacillati</taxon>
        <taxon>Bacillota</taxon>
        <taxon>Clostridia</taxon>
        <taxon>Lachnospirales</taxon>
        <taxon>Lachnospiraceae</taxon>
        <taxon>Fusibacillus</taxon>
    </lineage>
</organism>
<evidence type="ECO:0000259" key="8">
    <source>
        <dbReference type="PROSITE" id="PS51900"/>
    </source>
</evidence>
<evidence type="ECO:0000313" key="9">
    <source>
        <dbReference type="EMBL" id="MDI9242486.1"/>
    </source>
</evidence>
<dbReference type="PROSITE" id="PS51898">
    <property type="entry name" value="TYR_RECOMBINASE"/>
    <property type="match status" value="1"/>
</dbReference>
<evidence type="ECO:0000259" key="7">
    <source>
        <dbReference type="PROSITE" id="PS51898"/>
    </source>
</evidence>
<dbReference type="InterPro" id="IPR010998">
    <property type="entry name" value="Integrase_recombinase_N"/>
</dbReference>
<protein>
    <submittedName>
        <fullName evidence="9">Site-specific integrase</fullName>
    </submittedName>
</protein>
<reference evidence="9 10" key="1">
    <citation type="submission" date="2023-05" db="EMBL/GenBank/DDBJ databases">
        <title>[ruminococcus] sp. nov., isolated from a pig farm feces dump.</title>
        <authorList>
            <person name="Chang Y.-H."/>
        </authorList>
    </citation>
    <scope>NUCLEOTIDE SEQUENCE [LARGE SCALE GENOMIC DNA]</scope>
    <source>
        <strain evidence="9 10">YH-rum2234</strain>
    </source>
</reference>
<dbReference type="AlphaFoldDB" id="A0AAP4EZ10"/>
<keyword evidence="3" id="KW-0229">DNA integration</keyword>
<dbReference type="InterPro" id="IPR004107">
    <property type="entry name" value="Integrase_SAM-like_N"/>
</dbReference>
<evidence type="ECO:0000313" key="10">
    <source>
        <dbReference type="Proteomes" id="UP001300383"/>
    </source>
</evidence>
<dbReference type="InterPro" id="IPR044068">
    <property type="entry name" value="CB"/>
</dbReference>
<dbReference type="Gene3D" id="1.10.150.130">
    <property type="match status" value="1"/>
</dbReference>
<dbReference type="Gene3D" id="1.10.443.10">
    <property type="entry name" value="Intergrase catalytic core"/>
    <property type="match status" value="1"/>
</dbReference>
<dbReference type="EMBL" id="JASGBQ010000013">
    <property type="protein sequence ID" value="MDI9242486.1"/>
    <property type="molecule type" value="Genomic_DNA"/>
</dbReference>
<evidence type="ECO:0000256" key="3">
    <source>
        <dbReference type="ARBA" id="ARBA00022908"/>
    </source>
</evidence>
<dbReference type="RefSeq" id="WP_283230934.1">
    <property type="nucleotide sequence ID" value="NZ_JASGBQ010000013.1"/>
</dbReference>
<comment type="similarity">
    <text evidence="2">Belongs to the 'phage' integrase family.</text>
</comment>
<evidence type="ECO:0000256" key="1">
    <source>
        <dbReference type="ARBA" id="ARBA00003283"/>
    </source>
</evidence>